<dbReference type="AlphaFoldDB" id="G8RIW1"/>
<dbReference type="PATRIC" id="fig|710685.3.peg.313"/>
<evidence type="ECO:0000259" key="1">
    <source>
        <dbReference type="Pfam" id="PF08242"/>
    </source>
</evidence>
<dbReference type="eggNOG" id="COG2226">
    <property type="taxonomic scope" value="Bacteria"/>
</dbReference>
<dbReference type="OrthoDB" id="5174037at2"/>
<dbReference type="KEGG" id="mrh:MycrhN_0306"/>
<dbReference type="GO" id="GO:0032259">
    <property type="term" value="P:methylation"/>
    <property type="evidence" value="ECO:0007669"/>
    <property type="project" value="UniProtKB-KW"/>
</dbReference>
<dbReference type="EMBL" id="CP003169">
    <property type="protein sequence ID" value="AEV70949.1"/>
    <property type="molecule type" value="Genomic_DNA"/>
</dbReference>
<dbReference type="RefSeq" id="WP_014208769.1">
    <property type="nucleotide sequence ID" value="NC_016604.1"/>
</dbReference>
<accession>G8RIW1</accession>
<keyword evidence="2" id="KW-0489">Methyltransferase</keyword>
<dbReference type="Gene3D" id="3.40.50.150">
    <property type="entry name" value="Vaccinia Virus protein VP39"/>
    <property type="match status" value="1"/>
</dbReference>
<dbReference type="PANTHER" id="PTHR43861">
    <property type="entry name" value="TRANS-ACONITATE 2-METHYLTRANSFERASE-RELATED"/>
    <property type="match status" value="1"/>
</dbReference>
<dbReference type="CDD" id="cd02440">
    <property type="entry name" value="AdoMet_MTases"/>
    <property type="match status" value="1"/>
</dbReference>
<keyword evidence="2" id="KW-0808">Transferase</keyword>
<gene>
    <name evidence="2" type="ordered locus">MycrhN_0306</name>
</gene>
<reference evidence="2 3" key="1">
    <citation type="submission" date="2011-12" db="EMBL/GenBank/DDBJ databases">
        <title>Complete sequence of Mycobacterium rhodesiae NBB3.</title>
        <authorList>
            <consortium name="US DOE Joint Genome Institute"/>
            <person name="Lucas S."/>
            <person name="Han J."/>
            <person name="Lapidus A."/>
            <person name="Cheng J.-F."/>
            <person name="Goodwin L."/>
            <person name="Pitluck S."/>
            <person name="Peters L."/>
            <person name="Mikhailova N."/>
            <person name="Gu W."/>
            <person name="Detter J.C."/>
            <person name="Han C."/>
            <person name="Tapia R."/>
            <person name="Land M."/>
            <person name="Hauser L."/>
            <person name="Kyrpides N."/>
            <person name="Ivanova N."/>
            <person name="Pagani I."/>
            <person name="Mattes T."/>
            <person name="Holmes A."/>
            <person name="Rutledge P."/>
            <person name="Paulsen I."/>
            <person name="Coleman N."/>
            <person name="Woyke T."/>
        </authorList>
    </citation>
    <scope>NUCLEOTIDE SEQUENCE [LARGE SCALE GENOMIC DNA]</scope>
    <source>
        <strain evidence="2 3">NBB3</strain>
    </source>
</reference>
<evidence type="ECO:0000313" key="2">
    <source>
        <dbReference type="EMBL" id="AEV70949.1"/>
    </source>
</evidence>
<name>G8RIW1_MYCRN</name>
<protein>
    <submittedName>
        <fullName evidence="2">Methyltransferase family protein</fullName>
    </submittedName>
</protein>
<sequence>MSQVTSGVRGLLSLPLVYEACQRVMGAKRGREWIARDLIRPFSGMRILDLGCGPAQILGYLPSDVTYVGYDMSPEYITAASERFSGRGTFHCRRLEHAEVATLQPFDLVMGIGVLHHLDDSTARQFMKLAKAALKPGGRTMTLDPCFCERQNPIARLLISKDRGQHVRTEEGYRALAEGTFSAIAGAVAHQAWIPYTHWTMECSA</sequence>
<dbReference type="InterPro" id="IPR013217">
    <property type="entry name" value="Methyltransf_12"/>
</dbReference>
<proteinExistence type="predicted"/>
<dbReference type="HOGENOM" id="CLU_1330874_0_0_11"/>
<dbReference type="STRING" id="710685.MycrhN_0306"/>
<evidence type="ECO:0000313" key="3">
    <source>
        <dbReference type="Proteomes" id="UP000005442"/>
    </source>
</evidence>
<dbReference type="GO" id="GO:0008168">
    <property type="term" value="F:methyltransferase activity"/>
    <property type="evidence" value="ECO:0007669"/>
    <property type="project" value="UniProtKB-KW"/>
</dbReference>
<keyword evidence="3" id="KW-1185">Reference proteome</keyword>
<dbReference type="Pfam" id="PF08242">
    <property type="entry name" value="Methyltransf_12"/>
    <property type="match status" value="1"/>
</dbReference>
<dbReference type="InterPro" id="IPR029063">
    <property type="entry name" value="SAM-dependent_MTases_sf"/>
</dbReference>
<dbReference type="SUPFAM" id="SSF53335">
    <property type="entry name" value="S-adenosyl-L-methionine-dependent methyltransferases"/>
    <property type="match status" value="1"/>
</dbReference>
<feature type="domain" description="Methyltransferase type 12" evidence="1">
    <location>
        <begin position="48"/>
        <end position="139"/>
    </location>
</feature>
<organism evidence="2 3">
    <name type="scientific">Mycolicibacterium rhodesiae (strain NBB3)</name>
    <name type="common">Mycobacterium rhodesiae</name>
    <dbReference type="NCBI Taxonomy" id="710685"/>
    <lineage>
        <taxon>Bacteria</taxon>
        <taxon>Bacillati</taxon>
        <taxon>Actinomycetota</taxon>
        <taxon>Actinomycetes</taxon>
        <taxon>Mycobacteriales</taxon>
        <taxon>Mycobacteriaceae</taxon>
        <taxon>Mycolicibacterium</taxon>
    </lineage>
</organism>
<dbReference type="Proteomes" id="UP000005442">
    <property type="component" value="Chromosome"/>
</dbReference>